<evidence type="ECO:0000313" key="2">
    <source>
        <dbReference type="EMBL" id="AXH93432.1"/>
    </source>
</evidence>
<evidence type="ECO:0000256" key="1">
    <source>
        <dbReference type="SAM" id="MobiDB-lite"/>
    </source>
</evidence>
<dbReference type="Proteomes" id="UP000253958">
    <property type="component" value="Chromosome"/>
</dbReference>
<reference evidence="2 3" key="1">
    <citation type="submission" date="2018-07" db="EMBL/GenBank/DDBJ databases">
        <authorList>
            <person name="Ye Y."/>
        </authorList>
    </citation>
    <scope>NUCLEOTIDE SEQUENCE [LARGE SCALE GENOMIC DNA]</scope>
    <source>
        <strain evidence="3">H14(2018)</strain>
    </source>
</reference>
<proteinExistence type="predicted"/>
<sequence length="148" mass="16085">MASSMRPCSASNLATLAAAPTAAPTALEGPTIAGCDAKLARYRAALDADADPGVVAGWIAETQAEREHAERHQHTPAEEKTNAPARYSEEQIIAVVEELGDLVAALRNAQPEHKLEVYRSPLQDHPLLQAPPEADRREETLWRPEVYD</sequence>
<organism evidence="2 3">
    <name type="scientific">Micromonospora aurantiaca</name>
    <name type="common">nom. illeg.</name>
    <dbReference type="NCBI Taxonomy" id="47850"/>
    <lineage>
        <taxon>Bacteria</taxon>
        <taxon>Bacillati</taxon>
        <taxon>Actinomycetota</taxon>
        <taxon>Actinomycetes</taxon>
        <taxon>Micromonosporales</taxon>
        <taxon>Micromonosporaceae</taxon>
        <taxon>Micromonospora</taxon>
    </lineage>
</organism>
<evidence type="ECO:0000313" key="3">
    <source>
        <dbReference type="Proteomes" id="UP000253958"/>
    </source>
</evidence>
<feature type="region of interest" description="Disordered" evidence="1">
    <location>
        <begin position="117"/>
        <end position="148"/>
    </location>
</feature>
<protein>
    <submittedName>
        <fullName evidence="2">Uncharacterized protein</fullName>
    </submittedName>
</protein>
<reference evidence="2 3" key="2">
    <citation type="submission" date="2018-08" db="EMBL/GenBank/DDBJ databases">
        <title>Streptomyces kandeliansis sp. nov., an endophytic bacterium isolated from mangrove plant.</title>
        <authorList>
            <person name="Wang R."/>
        </authorList>
    </citation>
    <scope>NUCLEOTIDE SEQUENCE [LARGE SCALE GENOMIC DNA]</scope>
    <source>
        <strain evidence="3">H14(2018)</strain>
    </source>
</reference>
<accession>A0A6N3K6Y9</accession>
<gene>
    <name evidence="2" type="ORF">DVH21_27735</name>
</gene>
<dbReference type="EMBL" id="CP031263">
    <property type="protein sequence ID" value="AXH93432.1"/>
    <property type="molecule type" value="Genomic_DNA"/>
</dbReference>
<dbReference type="RefSeq" id="WP_030275198.1">
    <property type="nucleotide sequence ID" value="NZ_CP031263.1"/>
</dbReference>
<feature type="region of interest" description="Disordered" evidence="1">
    <location>
        <begin position="60"/>
        <end position="86"/>
    </location>
</feature>
<dbReference type="AlphaFoldDB" id="A0A6N3K6Y9"/>
<feature type="compositionally biased region" description="Basic and acidic residues" evidence="1">
    <location>
        <begin position="63"/>
        <end position="81"/>
    </location>
</feature>
<name>A0A6N3K6Y9_9ACTN</name>
<feature type="compositionally biased region" description="Basic and acidic residues" evidence="1">
    <location>
        <begin position="133"/>
        <end position="148"/>
    </location>
</feature>